<dbReference type="EMBL" id="QYTV02000006">
    <property type="protein sequence ID" value="RST73061.1"/>
    <property type="molecule type" value="Genomic_DNA"/>
</dbReference>
<evidence type="ECO:0000313" key="16">
    <source>
        <dbReference type="Proteomes" id="UP000287156"/>
    </source>
</evidence>
<evidence type="ECO:0000256" key="10">
    <source>
        <dbReference type="ARBA" id="ARBA00022840"/>
    </source>
</evidence>
<evidence type="ECO:0000256" key="13">
    <source>
        <dbReference type="ARBA" id="ARBA00023317"/>
    </source>
</evidence>
<accession>A0A429XX38</accession>
<dbReference type="InterPro" id="IPR011037">
    <property type="entry name" value="Pyrv_Knase-like_insert_dom_sf"/>
</dbReference>
<evidence type="ECO:0000256" key="1">
    <source>
        <dbReference type="ARBA" id="ARBA00001958"/>
    </source>
</evidence>
<dbReference type="Proteomes" id="UP000287156">
    <property type="component" value="Unassembled WGS sequence"/>
</dbReference>
<keyword evidence="16" id="KW-1185">Reference proteome</keyword>
<dbReference type="PROSITE" id="PS00110">
    <property type="entry name" value="PYRUVATE_KINASE"/>
    <property type="match status" value="1"/>
</dbReference>
<evidence type="ECO:0000259" key="14">
    <source>
        <dbReference type="Pfam" id="PF00224"/>
    </source>
</evidence>
<protein>
    <recommendedName>
        <fullName evidence="5">Pyruvate kinase</fullName>
        <ecNumber evidence="4">2.7.1.40</ecNumber>
    </recommendedName>
</protein>
<evidence type="ECO:0000256" key="4">
    <source>
        <dbReference type="ARBA" id="ARBA00012142"/>
    </source>
</evidence>
<dbReference type="GO" id="GO:0004743">
    <property type="term" value="F:pyruvate kinase activity"/>
    <property type="evidence" value="ECO:0007669"/>
    <property type="project" value="UniProtKB-EC"/>
</dbReference>
<comment type="similarity">
    <text evidence="3">Belongs to the pyruvate kinase family.</text>
</comment>
<dbReference type="Gene3D" id="2.40.33.10">
    <property type="entry name" value="PK beta-barrel domain-like"/>
    <property type="match status" value="2"/>
</dbReference>
<feature type="domain" description="Pyruvate kinase barrel" evidence="14">
    <location>
        <begin position="131"/>
        <end position="225"/>
    </location>
</feature>
<dbReference type="GO" id="GO:0000287">
    <property type="term" value="F:magnesium ion binding"/>
    <property type="evidence" value="ECO:0007669"/>
    <property type="project" value="InterPro"/>
</dbReference>
<keyword evidence="9" id="KW-0418">Kinase</keyword>
<evidence type="ECO:0000256" key="7">
    <source>
        <dbReference type="ARBA" id="ARBA00022723"/>
    </source>
</evidence>
<feature type="domain" description="Pyruvate kinase barrel" evidence="14">
    <location>
        <begin position="326"/>
        <end position="575"/>
    </location>
</feature>
<comment type="cofactor">
    <cofactor evidence="1">
        <name>K(+)</name>
        <dbReference type="ChEBI" id="CHEBI:29103"/>
    </cofactor>
</comment>
<organism evidence="15 16">
    <name type="scientific">Siminovitchia acidinfaciens</name>
    <dbReference type="NCBI Taxonomy" id="2321395"/>
    <lineage>
        <taxon>Bacteria</taxon>
        <taxon>Bacillati</taxon>
        <taxon>Bacillota</taxon>
        <taxon>Bacilli</taxon>
        <taxon>Bacillales</taxon>
        <taxon>Bacillaceae</taxon>
        <taxon>Siminovitchia</taxon>
    </lineage>
</organism>
<gene>
    <name evidence="15" type="ORF">D4T97_014370</name>
</gene>
<dbReference type="OrthoDB" id="9812123at2"/>
<comment type="pathway">
    <text evidence="2">Carbohydrate degradation; glycolysis; pyruvate from D-glyceraldehyde 3-phosphate: step 5/5.</text>
</comment>
<keyword evidence="12" id="KW-0324">Glycolysis</keyword>
<reference evidence="15" key="1">
    <citation type="submission" date="2018-12" db="EMBL/GenBank/DDBJ databases">
        <authorList>
            <person name="Sun L."/>
            <person name="Chen Z."/>
        </authorList>
    </citation>
    <scope>NUCLEOTIDE SEQUENCE [LARGE SCALE GENOMIC DNA]</scope>
    <source>
        <strain evidence="15">3-2-2</strain>
    </source>
</reference>
<sequence>MEGSGWMLISNCEAKKLKNIYCKVTWQIKQSIAQYPVAQSIEGIQSRDNLLTFIALQNHNLDQWDLWLKEYGLASFADARAHTLFTIKKVLRQLGINYEFDSSLSVPSPSEASMILQSRASRVLGNSTDQRKAKIMVTLDAKMVHDTQLLEDFLVNGMDIVRINCAHGDSEIWKELILTLRNAEVNLKAKGKWKGSTCKIYMDLGGPKIRIGSFNHSEKLLTVKTPVDSNGKFTGTIEGFVDSGAAETTVDIHSFTIAVKEQSSLELLKIGDKLTFWDLNNQKRTLRVIDILSKTCIKVQLDYTALIGASTVFIHEKGIYHIRSMPYGPVEIRLTKGDKLRLYLDEKRLGHAASDNQIAGVPVTLKKAFQNVRPADRVFIDDGKIAGIVQRVGKEYIDLMILSPVDEYVNVKEGKGVNLPDSLLSISVPALTDKDLMDLPFIASHADMVGISFVHSPNDLKMLRTKLEQLSASHLPVIAKIETKDAIHHLGRILIEGLNFNGFGVMIARGDLAIEVGYEQLSSAQEQIFNLCSAAHIPVIWATGVLESLTKKGIPSRAEITDAAYGAKANAIMLNKGKYVSESIQLLNHILTDESPPFMERKSRTTLFPQLGLFKFNSASPYN</sequence>
<dbReference type="InterPro" id="IPR015806">
    <property type="entry name" value="Pyrv_Knase_insert_dom_sf"/>
</dbReference>
<dbReference type="SUPFAM" id="SSF50800">
    <property type="entry name" value="PK beta-barrel domain-like"/>
    <property type="match status" value="1"/>
</dbReference>
<dbReference type="GO" id="GO:0016301">
    <property type="term" value="F:kinase activity"/>
    <property type="evidence" value="ECO:0007669"/>
    <property type="project" value="UniProtKB-KW"/>
</dbReference>
<evidence type="ECO:0000313" key="15">
    <source>
        <dbReference type="EMBL" id="RST73061.1"/>
    </source>
</evidence>
<keyword evidence="6" id="KW-0808">Transferase</keyword>
<dbReference type="EC" id="2.7.1.40" evidence="4"/>
<keyword evidence="7" id="KW-0479">Metal-binding</keyword>
<dbReference type="SUPFAM" id="SSF51621">
    <property type="entry name" value="Phosphoenolpyruvate/pyruvate domain"/>
    <property type="match status" value="1"/>
</dbReference>
<dbReference type="GO" id="GO:0005524">
    <property type="term" value="F:ATP binding"/>
    <property type="evidence" value="ECO:0007669"/>
    <property type="project" value="UniProtKB-KW"/>
</dbReference>
<dbReference type="InterPro" id="IPR018209">
    <property type="entry name" value="Pyrv_Knase_AS"/>
</dbReference>
<dbReference type="GO" id="GO:0030955">
    <property type="term" value="F:potassium ion binding"/>
    <property type="evidence" value="ECO:0007669"/>
    <property type="project" value="InterPro"/>
</dbReference>
<evidence type="ECO:0000256" key="9">
    <source>
        <dbReference type="ARBA" id="ARBA00022777"/>
    </source>
</evidence>
<evidence type="ECO:0000256" key="12">
    <source>
        <dbReference type="ARBA" id="ARBA00023152"/>
    </source>
</evidence>
<keyword evidence="13" id="KW-0670">Pyruvate</keyword>
<evidence type="ECO:0000256" key="11">
    <source>
        <dbReference type="ARBA" id="ARBA00022842"/>
    </source>
</evidence>
<keyword evidence="8" id="KW-0547">Nucleotide-binding</keyword>
<evidence type="ECO:0000256" key="5">
    <source>
        <dbReference type="ARBA" id="ARBA00018587"/>
    </source>
</evidence>
<comment type="caution">
    <text evidence="15">The sequence shown here is derived from an EMBL/GenBank/DDBJ whole genome shotgun (WGS) entry which is preliminary data.</text>
</comment>
<dbReference type="InterPro" id="IPR015793">
    <property type="entry name" value="Pyrv_Knase_brl"/>
</dbReference>
<dbReference type="InterPro" id="IPR040442">
    <property type="entry name" value="Pyrv_kinase-like_dom_sf"/>
</dbReference>
<dbReference type="PANTHER" id="PTHR11817">
    <property type="entry name" value="PYRUVATE KINASE"/>
    <property type="match status" value="1"/>
</dbReference>
<keyword evidence="10" id="KW-0067">ATP-binding</keyword>
<keyword evidence="11" id="KW-0460">Magnesium</keyword>
<proteinExistence type="inferred from homology"/>
<dbReference type="Gene3D" id="3.20.20.60">
    <property type="entry name" value="Phosphoenolpyruvate-binding domains"/>
    <property type="match status" value="2"/>
</dbReference>
<evidence type="ECO:0000256" key="8">
    <source>
        <dbReference type="ARBA" id="ARBA00022741"/>
    </source>
</evidence>
<evidence type="ECO:0000256" key="6">
    <source>
        <dbReference type="ARBA" id="ARBA00022679"/>
    </source>
</evidence>
<dbReference type="Pfam" id="PF00224">
    <property type="entry name" value="PK"/>
    <property type="match status" value="2"/>
</dbReference>
<evidence type="ECO:0000256" key="3">
    <source>
        <dbReference type="ARBA" id="ARBA00008663"/>
    </source>
</evidence>
<dbReference type="AlphaFoldDB" id="A0A429XX38"/>
<name>A0A429XX38_9BACI</name>
<dbReference type="UniPathway" id="UPA00109">
    <property type="reaction ID" value="UER00188"/>
</dbReference>
<dbReference type="InterPro" id="IPR001697">
    <property type="entry name" value="Pyr_Knase"/>
</dbReference>
<dbReference type="InterPro" id="IPR015813">
    <property type="entry name" value="Pyrv/PenolPyrv_kinase-like_dom"/>
</dbReference>
<evidence type="ECO:0000256" key="2">
    <source>
        <dbReference type="ARBA" id="ARBA00004997"/>
    </source>
</evidence>